<feature type="transmembrane region" description="Helical" evidence="1">
    <location>
        <begin position="110"/>
        <end position="127"/>
    </location>
</feature>
<keyword evidence="1" id="KW-0812">Transmembrane</keyword>
<organism evidence="2 3">
    <name type="scientific">Ureibacillus thermosphaericus</name>
    <dbReference type="NCBI Taxonomy" id="51173"/>
    <lineage>
        <taxon>Bacteria</taxon>
        <taxon>Bacillati</taxon>
        <taxon>Bacillota</taxon>
        <taxon>Bacilli</taxon>
        <taxon>Bacillales</taxon>
        <taxon>Caryophanaceae</taxon>
        <taxon>Ureibacillus</taxon>
    </lineage>
</organism>
<comment type="caution">
    <text evidence="2">The sequence shown here is derived from an EMBL/GenBank/DDBJ whole genome shotgun (WGS) entry which is preliminary data.</text>
</comment>
<keyword evidence="3" id="KW-1185">Reference proteome</keyword>
<dbReference type="Proteomes" id="UP000557217">
    <property type="component" value="Unassembled WGS sequence"/>
</dbReference>
<feature type="transmembrane region" description="Helical" evidence="1">
    <location>
        <begin position="38"/>
        <end position="55"/>
    </location>
</feature>
<sequence>MYRLNKWIQNTLLAVMMACSMTALYFSTPYALLKIKLFHIPVLFIIIFIFSIIIAEDVRNSFKKVFRFNNRDNKRSIWQVGVGMIFYFTQVGIVEVFFRSWMEPELGGMPLYLVIAFLNAFIMTVIYEEIFYFEEMNQTN</sequence>
<keyword evidence="1" id="KW-1133">Transmembrane helix</keyword>
<dbReference type="EMBL" id="JACHGZ010000004">
    <property type="protein sequence ID" value="MBB5148282.1"/>
    <property type="molecule type" value="Genomic_DNA"/>
</dbReference>
<protein>
    <submittedName>
        <fullName evidence="2">Uncharacterized protein</fullName>
    </submittedName>
</protein>
<evidence type="ECO:0000313" key="2">
    <source>
        <dbReference type="EMBL" id="MBB5148282.1"/>
    </source>
</evidence>
<keyword evidence="1" id="KW-0472">Membrane</keyword>
<dbReference type="AlphaFoldDB" id="A0A840PU52"/>
<proteinExistence type="predicted"/>
<reference evidence="2 3" key="1">
    <citation type="submission" date="2020-08" db="EMBL/GenBank/DDBJ databases">
        <title>Genomic Encyclopedia of Type Strains, Phase IV (KMG-IV): sequencing the most valuable type-strain genomes for metagenomic binning, comparative biology and taxonomic classification.</title>
        <authorList>
            <person name="Goeker M."/>
        </authorList>
    </citation>
    <scope>NUCLEOTIDE SEQUENCE [LARGE SCALE GENOMIC DNA]</scope>
    <source>
        <strain evidence="2 3">DSM 10633</strain>
    </source>
</reference>
<feature type="transmembrane region" description="Helical" evidence="1">
    <location>
        <begin position="76"/>
        <end position="98"/>
    </location>
</feature>
<name>A0A840PU52_URETH</name>
<accession>A0A840PU52</accession>
<evidence type="ECO:0000313" key="3">
    <source>
        <dbReference type="Proteomes" id="UP000557217"/>
    </source>
</evidence>
<gene>
    <name evidence="2" type="ORF">HNR36_000667</name>
</gene>
<feature type="transmembrane region" description="Helical" evidence="1">
    <location>
        <begin position="12"/>
        <end position="32"/>
    </location>
</feature>
<dbReference type="PROSITE" id="PS51257">
    <property type="entry name" value="PROKAR_LIPOPROTEIN"/>
    <property type="match status" value="1"/>
</dbReference>
<dbReference type="RefSeq" id="WP_016837138.1">
    <property type="nucleotide sequence ID" value="NZ_JAAXPW010000006.1"/>
</dbReference>
<evidence type="ECO:0000256" key="1">
    <source>
        <dbReference type="SAM" id="Phobius"/>
    </source>
</evidence>